<evidence type="ECO:0000313" key="6">
    <source>
        <dbReference type="Proteomes" id="UP000011081"/>
    </source>
</evidence>
<evidence type="ECO:0000256" key="2">
    <source>
        <dbReference type="SAM" id="MobiDB-lite"/>
    </source>
</evidence>
<evidence type="ECO:0000259" key="4">
    <source>
        <dbReference type="Pfam" id="PF03435"/>
    </source>
</evidence>
<dbReference type="PANTHER" id="PTHR12286:SF5">
    <property type="entry name" value="SACCHAROPINE DEHYDROGENASE-LIKE OXIDOREDUCTASE"/>
    <property type="match status" value="1"/>
</dbReference>
<dbReference type="EMBL" id="GL877464">
    <property type="protein sequence ID" value="ELA46101.1"/>
    <property type="molecule type" value="Genomic_DNA"/>
</dbReference>
<dbReference type="SUPFAM" id="SSF51735">
    <property type="entry name" value="NAD(P)-binding Rossmann-fold domains"/>
    <property type="match status" value="1"/>
</dbReference>
<dbReference type="GO" id="GO:0005811">
    <property type="term" value="C:lipid droplet"/>
    <property type="evidence" value="ECO:0007669"/>
    <property type="project" value="TreeGrafter"/>
</dbReference>
<feature type="transmembrane region" description="Helical" evidence="3">
    <location>
        <begin position="278"/>
        <end position="304"/>
    </location>
</feature>
<dbReference type="OrthoDB" id="10268090at2759"/>
<dbReference type="VEuPathDB" id="MicrosporidiaDB:VCUG_02409"/>
<keyword evidence="3" id="KW-0472">Membrane</keyword>
<keyword evidence="3" id="KW-1133">Transmembrane helix</keyword>
<evidence type="ECO:0000313" key="5">
    <source>
        <dbReference type="EMBL" id="ELA46101.1"/>
    </source>
</evidence>
<evidence type="ECO:0000256" key="3">
    <source>
        <dbReference type="SAM" id="Phobius"/>
    </source>
</evidence>
<dbReference type="GO" id="GO:0005886">
    <property type="term" value="C:plasma membrane"/>
    <property type="evidence" value="ECO:0007669"/>
    <property type="project" value="TreeGrafter"/>
</dbReference>
<dbReference type="GeneID" id="19880271"/>
<dbReference type="RefSeq" id="XP_008075417.1">
    <property type="nucleotide sequence ID" value="XM_008077226.1"/>
</dbReference>
<dbReference type="OMA" id="KRPVQMH"/>
<dbReference type="GO" id="GO:0005739">
    <property type="term" value="C:mitochondrion"/>
    <property type="evidence" value="ECO:0007669"/>
    <property type="project" value="TreeGrafter"/>
</dbReference>
<protein>
    <recommendedName>
        <fullName evidence="4">Saccharopine dehydrogenase NADP binding domain-containing protein</fullName>
    </recommendedName>
</protein>
<dbReference type="InParanoid" id="L2GR23"/>
<dbReference type="InterPro" id="IPR005097">
    <property type="entry name" value="Sacchrp_dh_NADP-bd"/>
</dbReference>
<dbReference type="InterPro" id="IPR036291">
    <property type="entry name" value="NAD(P)-bd_dom_sf"/>
</dbReference>
<accession>L2GR23</accession>
<keyword evidence="6" id="KW-1185">Reference proteome</keyword>
<feature type="domain" description="Saccharopine dehydrogenase NADP binding" evidence="4">
    <location>
        <begin position="6"/>
        <end position="120"/>
    </location>
</feature>
<proteinExistence type="inferred from homology"/>
<dbReference type="Pfam" id="PF03435">
    <property type="entry name" value="Sacchrp_dh_NADP"/>
    <property type="match status" value="1"/>
</dbReference>
<dbReference type="InterPro" id="IPR051276">
    <property type="entry name" value="Saccharopine_DH-like_oxidrdct"/>
</dbReference>
<dbReference type="Proteomes" id="UP000011081">
    <property type="component" value="Unassembled WGS sequence"/>
</dbReference>
<dbReference type="PANTHER" id="PTHR12286">
    <property type="entry name" value="SACCHAROPINE DEHYDROGENASE-LIKE OXIDOREDUCTASE"/>
    <property type="match status" value="1"/>
</dbReference>
<name>L2GR23_VAVCU</name>
<dbReference type="Gene3D" id="3.40.50.720">
    <property type="entry name" value="NAD(P)-binding Rossmann-like Domain"/>
    <property type="match status" value="1"/>
</dbReference>
<evidence type="ECO:0000256" key="1">
    <source>
        <dbReference type="ARBA" id="ARBA00038048"/>
    </source>
</evidence>
<gene>
    <name evidence="5" type="ORF">VCUG_02409</name>
</gene>
<reference evidence="6" key="1">
    <citation type="submission" date="2011-03" db="EMBL/GenBank/DDBJ databases">
        <title>The genome sequence of Vavraia culicis strain floridensis.</title>
        <authorList>
            <consortium name="The Broad Institute Genome Sequencing Platform"/>
            <person name="Cuomo C."/>
            <person name="Becnel J."/>
            <person name="Sanscrainte N."/>
            <person name="Young S.K."/>
            <person name="Zeng Q."/>
            <person name="Gargeya S."/>
            <person name="Fitzgerald M."/>
            <person name="Haas B."/>
            <person name="Abouelleil A."/>
            <person name="Alvarado L."/>
            <person name="Arachchi H.M."/>
            <person name="Berlin A."/>
            <person name="Chapman S.B."/>
            <person name="Gearin G."/>
            <person name="Goldberg J."/>
            <person name="Griggs A."/>
            <person name="Gujja S."/>
            <person name="Hansen M."/>
            <person name="Heiman D."/>
            <person name="Howarth C."/>
            <person name="Larimer J."/>
            <person name="Lui A."/>
            <person name="MacDonald P.J.P."/>
            <person name="McCowen C."/>
            <person name="Montmayeur A."/>
            <person name="Murphy C."/>
            <person name="Neiman D."/>
            <person name="Pearson M."/>
            <person name="Priest M."/>
            <person name="Roberts A."/>
            <person name="Saif S."/>
            <person name="Shea T."/>
            <person name="Sisk P."/>
            <person name="Stolte C."/>
            <person name="Sykes S."/>
            <person name="Wortman J."/>
            <person name="Nusbaum C."/>
            <person name="Birren B."/>
        </authorList>
    </citation>
    <scope>NUCLEOTIDE SEQUENCE [LARGE SCALE GENOMIC DNA]</scope>
    <source>
        <strain evidence="6">floridensis</strain>
    </source>
</reference>
<dbReference type="GO" id="GO:0009247">
    <property type="term" value="P:glycolipid biosynthetic process"/>
    <property type="evidence" value="ECO:0007669"/>
    <property type="project" value="TreeGrafter"/>
</dbReference>
<sequence length="434" mass="49175">MKEYDITVYGASGFTARHIISHLQKYPLRIALSARTPSKIQHNPQNYPVIQCDTDNLEIITSKSVVLLNCAGPYIRCGEAVVESCIDNNCHYVDITGETTFINNIIKKFGEKAKEQNVYILNCCGFDSVPCDISFDMLKRRIESKLKNDKQVGDGTNQRDTDKRQADDSNNVKGADILKTINNSVPNMHGVSIYNFLKFKDVKCNFATFESLVHGLASHFNKPKQSAREGRRSKTPSKIIYSKERKCYCVIFMGTDHSVVTRSQKAFYEINDMPIVDFYIYMEVGGLFGVIVFMFFFTLIFWMARSELGRNILLKYPGFFTCGRVKHGLTREEIDKSSFEMNLYGYYQTADSAAAQNGEHSGRQMEHLSVRGPDPGYKTTPICMVECAILLHDRITNSKKLTLCDGGVVTPAMLFYDTELVNKLNEEGIVFSFE</sequence>
<organism evidence="5 6">
    <name type="scientific">Vavraia culicis (isolate floridensis)</name>
    <name type="common">Microsporidian parasite</name>
    <dbReference type="NCBI Taxonomy" id="948595"/>
    <lineage>
        <taxon>Eukaryota</taxon>
        <taxon>Fungi</taxon>
        <taxon>Fungi incertae sedis</taxon>
        <taxon>Microsporidia</taxon>
        <taxon>Pleistophoridae</taxon>
        <taxon>Vavraia</taxon>
    </lineage>
</organism>
<dbReference type="AlphaFoldDB" id="L2GR23"/>
<comment type="similarity">
    <text evidence="1">Belongs to the saccharopine dehydrogenase family.</text>
</comment>
<dbReference type="HOGENOM" id="CLU_031002_1_0_1"/>
<feature type="compositionally biased region" description="Basic and acidic residues" evidence="2">
    <location>
        <begin position="149"/>
        <end position="167"/>
    </location>
</feature>
<keyword evidence="3" id="KW-0812">Transmembrane</keyword>
<feature type="region of interest" description="Disordered" evidence="2">
    <location>
        <begin position="149"/>
        <end position="169"/>
    </location>
</feature>